<dbReference type="Pfam" id="PF00702">
    <property type="entry name" value="Hydrolase"/>
    <property type="match status" value="1"/>
</dbReference>
<dbReference type="SFLD" id="SFLDS00003">
    <property type="entry name" value="Haloacid_Dehalogenase"/>
    <property type="match status" value="1"/>
</dbReference>
<organism evidence="2 3">
    <name type="scientific">Lithohypha guttulata</name>
    <dbReference type="NCBI Taxonomy" id="1690604"/>
    <lineage>
        <taxon>Eukaryota</taxon>
        <taxon>Fungi</taxon>
        <taxon>Dikarya</taxon>
        <taxon>Ascomycota</taxon>
        <taxon>Pezizomycotina</taxon>
        <taxon>Eurotiomycetes</taxon>
        <taxon>Chaetothyriomycetidae</taxon>
        <taxon>Chaetothyriales</taxon>
        <taxon>Trichomeriaceae</taxon>
        <taxon>Lithohypha</taxon>
    </lineage>
</organism>
<dbReference type="Proteomes" id="UP001309876">
    <property type="component" value="Unassembled WGS sequence"/>
</dbReference>
<feature type="region of interest" description="Disordered" evidence="1">
    <location>
        <begin position="1"/>
        <end position="22"/>
    </location>
</feature>
<evidence type="ECO:0000256" key="1">
    <source>
        <dbReference type="SAM" id="MobiDB-lite"/>
    </source>
</evidence>
<name>A0AAN7SUP1_9EURO</name>
<dbReference type="SUPFAM" id="SSF56784">
    <property type="entry name" value="HAD-like"/>
    <property type="match status" value="1"/>
</dbReference>
<dbReference type="InterPro" id="IPR023214">
    <property type="entry name" value="HAD_sf"/>
</dbReference>
<proteinExistence type="predicted"/>
<dbReference type="PANTHER" id="PTHR43885:SF1">
    <property type="entry name" value="SUPERFAMILY HYDROLASE, PUTATIVE (AFU_ORTHOLOGUE AFUA_4G13290)-RELATED"/>
    <property type="match status" value="1"/>
</dbReference>
<dbReference type="SFLD" id="SFLDG01129">
    <property type="entry name" value="C1.5:_HAD__Beta-PGM__Phosphata"/>
    <property type="match status" value="1"/>
</dbReference>
<accession>A0AAN7SUP1</accession>
<protein>
    <recommendedName>
        <fullName evidence="4">Haloacid dehalogenase-like hydrolase</fullName>
    </recommendedName>
</protein>
<dbReference type="EMBL" id="JAVRRJ010000008">
    <property type="protein sequence ID" value="KAK5082063.1"/>
    <property type="molecule type" value="Genomic_DNA"/>
</dbReference>
<gene>
    <name evidence="2" type="ORF">LTR05_007205</name>
</gene>
<comment type="caution">
    <text evidence="2">The sequence shown here is derived from an EMBL/GenBank/DDBJ whole genome shotgun (WGS) entry which is preliminary data.</text>
</comment>
<dbReference type="CDD" id="cd01427">
    <property type="entry name" value="HAD_like"/>
    <property type="match status" value="1"/>
</dbReference>
<dbReference type="AlphaFoldDB" id="A0AAN7SUP1"/>
<dbReference type="Gene3D" id="3.40.50.1000">
    <property type="entry name" value="HAD superfamily/HAD-like"/>
    <property type="match status" value="1"/>
</dbReference>
<reference evidence="2 3" key="1">
    <citation type="submission" date="2023-08" db="EMBL/GenBank/DDBJ databases">
        <title>Black Yeasts Isolated from many extreme environments.</title>
        <authorList>
            <person name="Coleine C."/>
            <person name="Stajich J.E."/>
            <person name="Selbmann L."/>
        </authorList>
    </citation>
    <scope>NUCLEOTIDE SEQUENCE [LARGE SCALE GENOMIC DNA]</scope>
    <source>
        <strain evidence="2 3">CCFEE 5910</strain>
    </source>
</reference>
<evidence type="ECO:0000313" key="2">
    <source>
        <dbReference type="EMBL" id="KAK5082063.1"/>
    </source>
</evidence>
<sequence>MSTTSQATKPPRRFAPLSASSSQVHDAPKLRGIVFDMDGTLCLPQNYMFKEMRSKLGIPKSVDILEHILSLSDKPDDSSSSSSPRSRAQEAIKDIEREAMDRQQPQPGLNELITYLAKNNLRISLCTRNFELPVKHLLEKFVNADARSHFHPLVTREAQGIQPKPSPEGIWACVHAWDNELEDAVKSREALQEYLGSTSEQDKVKSCEGVIMVGDSVDDIEAGARAGAATVLLVNEENKHLLEATEWPRRVDLSISRLDELADVLEKGFCGRD</sequence>
<keyword evidence="3" id="KW-1185">Reference proteome</keyword>
<evidence type="ECO:0008006" key="4">
    <source>
        <dbReference type="Google" id="ProtNLM"/>
    </source>
</evidence>
<dbReference type="InterPro" id="IPR036412">
    <property type="entry name" value="HAD-like_sf"/>
</dbReference>
<evidence type="ECO:0000313" key="3">
    <source>
        <dbReference type="Proteomes" id="UP001309876"/>
    </source>
</evidence>
<dbReference type="PANTHER" id="PTHR43885">
    <property type="entry name" value="HALOACID DEHALOGENASE-LIKE HYDROLASE"/>
    <property type="match status" value="1"/>
</dbReference>